<evidence type="ECO:0000313" key="3">
    <source>
        <dbReference type="Proteomes" id="UP000800094"/>
    </source>
</evidence>
<dbReference type="Proteomes" id="UP000800094">
    <property type="component" value="Unassembled WGS sequence"/>
</dbReference>
<keyword evidence="3" id="KW-1185">Reference proteome</keyword>
<sequence length="219" mass="23201">MATSSHRVAASNGLPSALSSGIAVLLSSRASAALCIFGGRHSQLTTPHAAVPAARVSGRRGPGRLQFRIRNPGLADRGARPTDSTAGICEPLTRCSKSSGAGGSLLKRPRSASSRECAWIRSLARRSHPWPNSRFATGCGPEQPCRIRPSTSSAAAARSLGAPCSASYSPHASLEGCRSYSICLISQEPCRLLAERQSSVRRAELRVKAPRHRLIREPD</sequence>
<dbReference type="GeneID" id="54587995"/>
<name>A0A6A6IZ32_9PLEO</name>
<accession>A0A6A6IZ32</accession>
<reference evidence="2" key="1">
    <citation type="journal article" date="2020" name="Stud. Mycol.">
        <title>101 Dothideomycetes genomes: a test case for predicting lifestyles and emergence of pathogens.</title>
        <authorList>
            <person name="Haridas S."/>
            <person name="Albert R."/>
            <person name="Binder M."/>
            <person name="Bloem J."/>
            <person name="Labutti K."/>
            <person name="Salamov A."/>
            <person name="Andreopoulos B."/>
            <person name="Baker S."/>
            <person name="Barry K."/>
            <person name="Bills G."/>
            <person name="Bluhm B."/>
            <person name="Cannon C."/>
            <person name="Castanera R."/>
            <person name="Culley D."/>
            <person name="Daum C."/>
            <person name="Ezra D."/>
            <person name="Gonzalez J."/>
            <person name="Henrissat B."/>
            <person name="Kuo A."/>
            <person name="Liang C."/>
            <person name="Lipzen A."/>
            <person name="Lutzoni F."/>
            <person name="Magnuson J."/>
            <person name="Mondo S."/>
            <person name="Nolan M."/>
            <person name="Ohm R."/>
            <person name="Pangilinan J."/>
            <person name="Park H.-J."/>
            <person name="Ramirez L."/>
            <person name="Alfaro M."/>
            <person name="Sun H."/>
            <person name="Tritt A."/>
            <person name="Yoshinaga Y."/>
            <person name="Zwiers L.-H."/>
            <person name="Turgeon B."/>
            <person name="Goodwin S."/>
            <person name="Spatafora J."/>
            <person name="Crous P."/>
            <person name="Grigoriev I."/>
        </authorList>
    </citation>
    <scope>NUCLEOTIDE SEQUENCE</scope>
    <source>
        <strain evidence="2">CBS 122368</strain>
    </source>
</reference>
<protein>
    <submittedName>
        <fullName evidence="2">Uncharacterized protein</fullName>
    </submittedName>
</protein>
<evidence type="ECO:0000313" key="2">
    <source>
        <dbReference type="EMBL" id="KAF2255684.1"/>
    </source>
</evidence>
<organism evidence="2 3">
    <name type="scientific">Trematosphaeria pertusa</name>
    <dbReference type="NCBI Taxonomy" id="390896"/>
    <lineage>
        <taxon>Eukaryota</taxon>
        <taxon>Fungi</taxon>
        <taxon>Dikarya</taxon>
        <taxon>Ascomycota</taxon>
        <taxon>Pezizomycotina</taxon>
        <taxon>Dothideomycetes</taxon>
        <taxon>Pleosporomycetidae</taxon>
        <taxon>Pleosporales</taxon>
        <taxon>Massarineae</taxon>
        <taxon>Trematosphaeriaceae</taxon>
        <taxon>Trematosphaeria</taxon>
    </lineage>
</organism>
<gene>
    <name evidence="2" type="ORF">BU26DRAFT_5867</name>
</gene>
<dbReference type="RefSeq" id="XP_033690688.1">
    <property type="nucleotide sequence ID" value="XM_033834665.1"/>
</dbReference>
<dbReference type="EMBL" id="ML987189">
    <property type="protein sequence ID" value="KAF2255684.1"/>
    <property type="molecule type" value="Genomic_DNA"/>
</dbReference>
<dbReference type="AlphaFoldDB" id="A0A6A6IZ32"/>
<evidence type="ECO:0000256" key="1">
    <source>
        <dbReference type="SAM" id="MobiDB-lite"/>
    </source>
</evidence>
<proteinExistence type="predicted"/>
<feature type="region of interest" description="Disordered" evidence="1">
    <location>
        <begin position="48"/>
        <end position="85"/>
    </location>
</feature>